<keyword evidence="10" id="KW-1185">Reference proteome</keyword>
<evidence type="ECO:0000313" key="9">
    <source>
        <dbReference type="EMBL" id="UJO24490.1"/>
    </source>
</evidence>
<keyword evidence="3" id="KW-0349">Heme</keyword>
<comment type="similarity">
    <text evidence="7">Belongs to the chloroperoxidase family.</text>
</comment>
<dbReference type="SUPFAM" id="SSF47571">
    <property type="entry name" value="Cloroperoxidase"/>
    <property type="match status" value="1"/>
</dbReference>
<gene>
    <name evidence="9" type="ORF">CLAFUR5_13714</name>
</gene>
<reference evidence="9" key="1">
    <citation type="submission" date="2021-12" db="EMBL/GenBank/DDBJ databases">
        <authorList>
            <person name="Zaccaron A."/>
            <person name="Stergiopoulos I."/>
        </authorList>
    </citation>
    <scope>NUCLEOTIDE SEQUENCE</scope>
    <source>
        <strain evidence="9">Race5_Kim</strain>
    </source>
</reference>
<sequence>MRYPRRCAFYSQRRRIKLLSSISHGYIDHSGITTFAQAANACQITLGFGYDTCTFLSALGLLAGGDIPFRFFEVDNSIYRIDHYDGNQANFNLDRFERLVNITQKYGGQFGNSAFAEERVLVYNEAKNSNPTFNAGIRWLAVTTAERVFIFRALPNGTHPELADYQNVAPFYMNETFPERWFRRATPYSLVNTGTDIATLLASSSELTVPGQNQGLNIFVPLDMDLGSVSPASASCFLATALFDSTPGFLAPGLTSNFNVVQSFLNGAVKPFFASFNCPILEFG</sequence>
<dbReference type="GeneID" id="71993592"/>
<evidence type="ECO:0000256" key="3">
    <source>
        <dbReference type="ARBA" id="ARBA00022617"/>
    </source>
</evidence>
<dbReference type="Proteomes" id="UP000756132">
    <property type="component" value="Chromosome 12"/>
</dbReference>
<dbReference type="Pfam" id="PF01328">
    <property type="entry name" value="Peroxidase_2"/>
    <property type="match status" value="1"/>
</dbReference>
<dbReference type="PANTHER" id="PTHR33577:SF15">
    <property type="entry name" value="HEME HALOPEROXIDASE FAMILY PROFILE DOMAIN-CONTAINING PROTEIN"/>
    <property type="match status" value="1"/>
</dbReference>
<dbReference type="OrthoDB" id="3646100at2759"/>
<comment type="cofactor">
    <cofactor evidence="1">
        <name>heme b</name>
        <dbReference type="ChEBI" id="CHEBI:60344"/>
    </cofactor>
</comment>
<dbReference type="GO" id="GO:0046872">
    <property type="term" value="F:metal ion binding"/>
    <property type="evidence" value="ECO:0007669"/>
    <property type="project" value="UniProtKB-KW"/>
</dbReference>
<evidence type="ECO:0000256" key="1">
    <source>
        <dbReference type="ARBA" id="ARBA00001970"/>
    </source>
</evidence>
<evidence type="ECO:0000256" key="7">
    <source>
        <dbReference type="ARBA" id="ARBA00025795"/>
    </source>
</evidence>
<keyword evidence="6" id="KW-0408">Iron</keyword>
<keyword evidence="5" id="KW-0560">Oxidoreductase</keyword>
<keyword evidence="4" id="KW-0479">Metal-binding</keyword>
<accession>A0A9Q8UW08</accession>
<dbReference type="Gene3D" id="1.10.489.10">
    <property type="entry name" value="Chloroperoxidase-like"/>
    <property type="match status" value="1"/>
</dbReference>
<protein>
    <recommendedName>
        <fullName evidence="8">Heme haloperoxidase family profile domain-containing protein</fullName>
    </recommendedName>
</protein>
<evidence type="ECO:0000259" key="8">
    <source>
        <dbReference type="PROSITE" id="PS51405"/>
    </source>
</evidence>
<dbReference type="PROSITE" id="PS51405">
    <property type="entry name" value="HEME_HALOPEROXIDASE"/>
    <property type="match status" value="1"/>
</dbReference>
<dbReference type="EMBL" id="CP090174">
    <property type="protein sequence ID" value="UJO24490.1"/>
    <property type="molecule type" value="Genomic_DNA"/>
</dbReference>
<evidence type="ECO:0000256" key="5">
    <source>
        <dbReference type="ARBA" id="ARBA00023002"/>
    </source>
</evidence>
<feature type="domain" description="Heme haloperoxidase family profile" evidence="8">
    <location>
        <begin position="1"/>
        <end position="199"/>
    </location>
</feature>
<dbReference type="InterPro" id="IPR036851">
    <property type="entry name" value="Chloroperoxidase-like_sf"/>
</dbReference>
<name>A0A9Q8UW08_PASFU</name>
<dbReference type="GO" id="GO:0004601">
    <property type="term" value="F:peroxidase activity"/>
    <property type="evidence" value="ECO:0007669"/>
    <property type="project" value="UniProtKB-KW"/>
</dbReference>
<proteinExistence type="inferred from homology"/>
<evidence type="ECO:0000256" key="6">
    <source>
        <dbReference type="ARBA" id="ARBA00023004"/>
    </source>
</evidence>
<evidence type="ECO:0000313" key="10">
    <source>
        <dbReference type="Proteomes" id="UP000756132"/>
    </source>
</evidence>
<dbReference type="RefSeq" id="XP_047768856.1">
    <property type="nucleotide sequence ID" value="XM_047912862.1"/>
</dbReference>
<evidence type="ECO:0000256" key="4">
    <source>
        <dbReference type="ARBA" id="ARBA00022723"/>
    </source>
</evidence>
<organism evidence="9 10">
    <name type="scientific">Passalora fulva</name>
    <name type="common">Tomato leaf mold</name>
    <name type="synonym">Cladosporium fulvum</name>
    <dbReference type="NCBI Taxonomy" id="5499"/>
    <lineage>
        <taxon>Eukaryota</taxon>
        <taxon>Fungi</taxon>
        <taxon>Dikarya</taxon>
        <taxon>Ascomycota</taxon>
        <taxon>Pezizomycotina</taxon>
        <taxon>Dothideomycetes</taxon>
        <taxon>Dothideomycetidae</taxon>
        <taxon>Mycosphaerellales</taxon>
        <taxon>Mycosphaerellaceae</taxon>
        <taxon>Fulvia</taxon>
    </lineage>
</organism>
<keyword evidence="2" id="KW-0575">Peroxidase</keyword>
<dbReference type="KEGG" id="ffu:CLAFUR5_13714"/>
<dbReference type="InterPro" id="IPR000028">
    <property type="entry name" value="Chloroperoxidase"/>
</dbReference>
<dbReference type="AlphaFoldDB" id="A0A9Q8UW08"/>
<evidence type="ECO:0000256" key="2">
    <source>
        <dbReference type="ARBA" id="ARBA00022559"/>
    </source>
</evidence>
<dbReference type="PANTHER" id="PTHR33577">
    <property type="entry name" value="STERIGMATOCYSTIN BIOSYNTHESIS PEROXIDASE STCC-RELATED"/>
    <property type="match status" value="1"/>
</dbReference>
<reference evidence="9" key="2">
    <citation type="journal article" date="2022" name="Microb. Genom.">
        <title>A chromosome-scale genome assembly of the tomato pathogen Cladosporium fulvum reveals a compartmentalized genome architecture and the presence of a dispensable chromosome.</title>
        <authorList>
            <person name="Zaccaron A.Z."/>
            <person name="Chen L.H."/>
            <person name="Samaras A."/>
            <person name="Stergiopoulos I."/>
        </authorList>
    </citation>
    <scope>NUCLEOTIDE SEQUENCE</scope>
    <source>
        <strain evidence="9">Race5_Kim</strain>
    </source>
</reference>